<feature type="transmembrane region" description="Helical" evidence="1">
    <location>
        <begin position="367"/>
        <end position="387"/>
    </location>
</feature>
<feature type="transmembrane region" description="Helical" evidence="1">
    <location>
        <begin position="394"/>
        <end position="411"/>
    </location>
</feature>
<feature type="transmembrane region" description="Helical" evidence="1">
    <location>
        <begin position="200"/>
        <end position="229"/>
    </location>
</feature>
<dbReference type="RefSeq" id="WP_380425751.1">
    <property type="nucleotide sequence ID" value="NZ_JBHRZV010000029.1"/>
</dbReference>
<feature type="transmembrane region" description="Helical" evidence="1">
    <location>
        <begin position="249"/>
        <end position="273"/>
    </location>
</feature>
<gene>
    <name evidence="2" type="ORF">ACFORF_04090</name>
</gene>
<feature type="transmembrane region" description="Helical" evidence="1">
    <location>
        <begin position="311"/>
        <end position="329"/>
    </location>
</feature>
<feature type="transmembrane region" description="Helical" evidence="1">
    <location>
        <begin position="121"/>
        <end position="144"/>
    </location>
</feature>
<feature type="transmembrane region" description="Helical" evidence="1">
    <location>
        <begin position="341"/>
        <end position="361"/>
    </location>
</feature>
<dbReference type="InterPro" id="IPR018580">
    <property type="entry name" value="Uncharacterised_YfhO"/>
</dbReference>
<dbReference type="Pfam" id="PF09586">
    <property type="entry name" value="YfhO"/>
    <property type="match status" value="1"/>
</dbReference>
<feature type="transmembrane region" description="Helical" evidence="1">
    <location>
        <begin position="453"/>
        <end position="471"/>
    </location>
</feature>
<proteinExistence type="predicted"/>
<protein>
    <submittedName>
        <fullName evidence="2">YfhO family protein</fullName>
    </submittedName>
</protein>
<feature type="transmembrane region" description="Helical" evidence="1">
    <location>
        <begin position="151"/>
        <end position="168"/>
    </location>
</feature>
<reference evidence="3" key="1">
    <citation type="journal article" date="2019" name="Int. J. Syst. Evol. Microbiol.">
        <title>The Global Catalogue of Microorganisms (GCM) 10K type strain sequencing project: providing services to taxonomists for standard genome sequencing and annotation.</title>
        <authorList>
            <consortium name="The Broad Institute Genomics Platform"/>
            <consortium name="The Broad Institute Genome Sequencing Center for Infectious Disease"/>
            <person name="Wu L."/>
            <person name="Ma J."/>
        </authorList>
    </citation>
    <scope>NUCLEOTIDE SEQUENCE [LARGE SCALE GENOMIC DNA]</scope>
    <source>
        <strain evidence="3">CCUG 67170</strain>
    </source>
</reference>
<keyword evidence="1" id="KW-0472">Membrane</keyword>
<name>A0ABV8CV32_9STRE</name>
<keyword evidence="3" id="KW-1185">Reference proteome</keyword>
<keyword evidence="1" id="KW-0812">Transmembrane</keyword>
<feature type="transmembrane region" description="Helical" evidence="1">
    <location>
        <begin position="285"/>
        <end position="305"/>
    </location>
</feature>
<evidence type="ECO:0000313" key="2">
    <source>
        <dbReference type="EMBL" id="MFC3927793.1"/>
    </source>
</evidence>
<keyword evidence="1" id="KW-1133">Transmembrane helix</keyword>
<comment type="caution">
    <text evidence="2">The sequence shown here is derived from an EMBL/GenBank/DDBJ whole genome shotgun (WGS) entry which is preliminary data.</text>
</comment>
<dbReference type="PANTHER" id="PTHR38454">
    <property type="entry name" value="INTEGRAL MEMBRANE PROTEIN-RELATED"/>
    <property type="match status" value="1"/>
</dbReference>
<dbReference type="PANTHER" id="PTHR38454:SF1">
    <property type="entry name" value="INTEGRAL MEMBRANE PROTEIN"/>
    <property type="match status" value="1"/>
</dbReference>
<organism evidence="2 3">
    <name type="scientific">Streptococcus caprae</name>
    <dbReference type="NCBI Taxonomy" id="1640501"/>
    <lineage>
        <taxon>Bacteria</taxon>
        <taxon>Bacillati</taxon>
        <taxon>Bacillota</taxon>
        <taxon>Bacilli</taxon>
        <taxon>Lactobacillales</taxon>
        <taxon>Streptococcaceae</taxon>
        <taxon>Streptococcus</taxon>
    </lineage>
</organism>
<feature type="transmembrane region" description="Helical" evidence="1">
    <location>
        <begin position="12"/>
        <end position="35"/>
    </location>
</feature>
<accession>A0ABV8CV32</accession>
<evidence type="ECO:0000313" key="3">
    <source>
        <dbReference type="Proteomes" id="UP001595807"/>
    </source>
</evidence>
<dbReference type="EMBL" id="JBHRZV010000029">
    <property type="protein sequence ID" value="MFC3927793.1"/>
    <property type="molecule type" value="Genomic_DNA"/>
</dbReference>
<evidence type="ECO:0000256" key="1">
    <source>
        <dbReference type="SAM" id="Phobius"/>
    </source>
</evidence>
<feature type="transmembrane region" description="Helical" evidence="1">
    <location>
        <begin position="875"/>
        <end position="895"/>
    </location>
</feature>
<feature type="transmembrane region" description="Helical" evidence="1">
    <location>
        <begin position="423"/>
        <end position="441"/>
    </location>
</feature>
<sequence length="904" mass="101550">MKKVGARLKEKISYYGPYTILFSIVVVVILGFFALRHKSLIYYSDQGAQDGLVQHYNAFIYYGRYLRQLLATVFIHHSFDLPTWDMSIGYGQDIISTLTYYVIGDPFSLLSVLVPTQFSELAYNGLIVLRLYVAGLAFLAFCYYKGYERSAASAGALLYVFCGFGLFGPLRHPYFALPMVFFPFLLIGIEKILAGQKKTYYIVTLALAGMANFYFFYMLCLLVLGYTVLRYIELYGIKDFKHLLLMVGQFILTSLLSVGMAAVLLIPTIVSFLGVSRVGIVRTLTLFYSLSRNLTAIPSLLVPVVDGYSNYGYTALGVIAILVLFASLRSNKDLAPLAFRFGLLMAASFLPMAGHVFNGFGYASNRWIWALGFSVSHILVVMFPRLLNQPFGKIAKLVILCGLGLLMGLSYVSYRAELLRSELLIVIDLQIFVTLGFLIWIRKPKWQGKRSKPTLAFLSFLVMVNSLVVLFENQGRYQIESGQAYEKLTKNTATELVAKLEDESVYRFDSVGVTSSDLMVNSAMLWNQNGIGYYFSTLTSPVADFIDDMQLNYDITQKYYNLDGRSLLESLFTVKYLAIPKGKEALLPYAYNQLVSESGKFTLYQSDYALPFGYTSATTMSRVNYEALSPLDKQAALLETVIVENAGQLQKASLSSLSQNQDYTITDADGLEVKNHAFDVHENKASVTLTFAATANQELYFQIEGLKFSQKGQVGLFASEDAKKTNLKLISGQHKAILNYRTQDDNFYSDNHDFLVNLGHEEDGRTSITIRFAKPGFYSFDKLKVLTQDVQKILEDSSKLSQEHLEKVIIKDDRISGELNLSQDKLLVVQVPAIDGWSVTVDGEKQKLQVADKLFLAVEVKKGQHKVVFTYQNPYLAWSAVVSLISLCLFGMLCYHEHKSAKKE</sequence>
<feature type="transmembrane region" description="Helical" evidence="1">
    <location>
        <begin position="174"/>
        <end position="193"/>
    </location>
</feature>
<dbReference type="Proteomes" id="UP001595807">
    <property type="component" value="Unassembled WGS sequence"/>
</dbReference>